<dbReference type="OrthoDB" id="10431446at2759"/>
<feature type="compositionally biased region" description="Polar residues" evidence="1">
    <location>
        <begin position="1"/>
        <end position="13"/>
    </location>
</feature>
<evidence type="ECO:0000313" key="3">
    <source>
        <dbReference type="Proteomes" id="UP000279259"/>
    </source>
</evidence>
<dbReference type="EMBL" id="RSCD01000030">
    <property type="protein sequence ID" value="RSH81459.1"/>
    <property type="molecule type" value="Genomic_DNA"/>
</dbReference>
<evidence type="ECO:0000313" key="2">
    <source>
        <dbReference type="EMBL" id="RSH81459.1"/>
    </source>
</evidence>
<dbReference type="Proteomes" id="UP000279259">
    <property type="component" value="Unassembled WGS sequence"/>
</dbReference>
<feature type="compositionally biased region" description="Low complexity" evidence="1">
    <location>
        <begin position="35"/>
        <end position="45"/>
    </location>
</feature>
<evidence type="ECO:0000256" key="1">
    <source>
        <dbReference type="SAM" id="MobiDB-lite"/>
    </source>
</evidence>
<name>A0A427XRH6_9TREE</name>
<organism evidence="2 3">
    <name type="scientific">Saitozyma podzolica</name>
    <dbReference type="NCBI Taxonomy" id="1890683"/>
    <lineage>
        <taxon>Eukaryota</taxon>
        <taxon>Fungi</taxon>
        <taxon>Dikarya</taxon>
        <taxon>Basidiomycota</taxon>
        <taxon>Agaricomycotina</taxon>
        <taxon>Tremellomycetes</taxon>
        <taxon>Tremellales</taxon>
        <taxon>Trimorphomycetaceae</taxon>
        <taxon>Saitozyma</taxon>
    </lineage>
</organism>
<dbReference type="AlphaFoldDB" id="A0A427XRH6"/>
<keyword evidence="3" id="KW-1185">Reference proteome</keyword>
<feature type="region of interest" description="Disordered" evidence="1">
    <location>
        <begin position="1"/>
        <end position="140"/>
    </location>
</feature>
<sequence>MSSKATSDSGSNADRTEQIKRTERNEQTELNRAKSPSSPGSPASESLRRIGLLDEHRSYHMLQNEGPEALQRRRSRRTGASGHIAPSSPENNPLTPLWILDARQKGDSDKSALEHYRAQEASDGADASKLETTVEDETEE</sequence>
<comment type="caution">
    <text evidence="2">The sequence shown here is derived from an EMBL/GenBank/DDBJ whole genome shotgun (WGS) entry which is preliminary data.</text>
</comment>
<gene>
    <name evidence="2" type="ORF">EHS25_006816</name>
</gene>
<feature type="compositionally biased region" description="Basic and acidic residues" evidence="1">
    <location>
        <begin position="14"/>
        <end position="32"/>
    </location>
</feature>
<accession>A0A427XRH6</accession>
<protein>
    <submittedName>
        <fullName evidence="2">Uncharacterized protein</fullName>
    </submittedName>
</protein>
<proteinExistence type="predicted"/>
<feature type="compositionally biased region" description="Basic and acidic residues" evidence="1">
    <location>
        <begin position="46"/>
        <end position="58"/>
    </location>
</feature>
<feature type="compositionally biased region" description="Basic and acidic residues" evidence="1">
    <location>
        <begin position="102"/>
        <end position="120"/>
    </location>
</feature>
<reference evidence="2 3" key="1">
    <citation type="submission" date="2018-11" db="EMBL/GenBank/DDBJ databases">
        <title>Genome sequence of Saitozyma podzolica DSM 27192.</title>
        <authorList>
            <person name="Aliyu H."/>
            <person name="Gorte O."/>
            <person name="Ochsenreither K."/>
        </authorList>
    </citation>
    <scope>NUCLEOTIDE SEQUENCE [LARGE SCALE GENOMIC DNA]</scope>
    <source>
        <strain evidence="2 3">DSM 27192</strain>
    </source>
</reference>